<evidence type="ECO:0000313" key="1">
    <source>
        <dbReference type="EMBL" id="KAJ2771224.1"/>
    </source>
</evidence>
<evidence type="ECO:0000313" key="2">
    <source>
        <dbReference type="Proteomes" id="UP001140234"/>
    </source>
</evidence>
<dbReference type="Proteomes" id="UP001140234">
    <property type="component" value="Unassembled WGS sequence"/>
</dbReference>
<protein>
    <submittedName>
        <fullName evidence="1">Uncharacterized protein</fullName>
    </submittedName>
</protein>
<keyword evidence="2" id="KW-1185">Reference proteome</keyword>
<dbReference type="EMBL" id="JANBUJ010000576">
    <property type="protein sequence ID" value="KAJ2771224.1"/>
    <property type="molecule type" value="Genomic_DNA"/>
</dbReference>
<comment type="caution">
    <text evidence="1">The sequence shown here is derived from an EMBL/GenBank/DDBJ whole genome shotgun (WGS) entry which is preliminary data.</text>
</comment>
<proteinExistence type="predicted"/>
<name>A0ACC1K1A4_9FUNG</name>
<organism evidence="1 2">
    <name type="scientific">Coemansia nantahalensis</name>
    <dbReference type="NCBI Taxonomy" id="2789366"/>
    <lineage>
        <taxon>Eukaryota</taxon>
        <taxon>Fungi</taxon>
        <taxon>Fungi incertae sedis</taxon>
        <taxon>Zoopagomycota</taxon>
        <taxon>Kickxellomycotina</taxon>
        <taxon>Kickxellomycetes</taxon>
        <taxon>Kickxellales</taxon>
        <taxon>Kickxellaceae</taxon>
        <taxon>Coemansia</taxon>
    </lineage>
</organism>
<sequence>MKLVVSVLALAAACTSIASARPFPAGRVLAPPANVRVKPNSYIIEFHDGAMGTLVDQILGLANFAVGQHFNGLFNGMSVRVGDSVRPEHLAKMRGVKRVYPNRVHTLAAQAGAKNITSSYLHTMTGATAAWGEMGLSGKGISIGIIDTGVDYTHPDLGGCWKRPNCPWQKGADLVGDDYSPDDYDPVIKPNPTPLDQCDGHGTHVAGILMARGDLVRGVARDATYGMYRIFGCPKNGMGSGTTDEIIIKAMLAAHRDGHDIISMSLGGLSWEDSPTAVVASKLVARGVVVVAAAGNEGEDGLVTVAVPSISRGAISVGSVENWDITGGPVNVATTLGARTIAKWEPGSPANFFVFDKATPVVAVRDAAGSPLACAPVSQDLAGKIALVYRGECEFAVKEAVAQEAGAVGILIVNNDGAPGSPPAPDSIKIGVALIGKQDGEFIAAALRKGPVTITAPSHLYNTFKSETGGQMSTFSSYGPSPQLGMGPLLSAPGGNIWSTFPRALGSYKSLSGTSMATPYAAGALALLKQGRPDLTPAELRQALMASSRPVTDVRTGLPVTPFQSGAGLINIADAVKSRVLVSPPFIAINDTAYETHPGGNPAVAQRTITITNTDKTRAAQLLMYHQAADSVTMFKPDGTLSDAVTNGAPLDTWPPAKKAVPAGTQPQVSCTGCVQTIAPGASATVSVRITRPTALPESGRWFYGGFINFQLQWAGDNAASSYVVPYSGYNGNFRDIPVLPPATTNLIAFVDMKGVPIADVASLTVTAEKPAQVSYSLTMPTRKVAVTLVNAAGKSLGYLPYGCKNDAARTLPSQGGHTVLLNGQVSADCWGTQVDVAPGKYRVKLTALKLFGNPDSKSDYESRISEEFTIA</sequence>
<reference evidence="1" key="1">
    <citation type="submission" date="2022-07" db="EMBL/GenBank/DDBJ databases">
        <title>Phylogenomic reconstructions and comparative analyses of Kickxellomycotina fungi.</title>
        <authorList>
            <person name="Reynolds N.K."/>
            <person name="Stajich J.E."/>
            <person name="Barry K."/>
            <person name="Grigoriev I.V."/>
            <person name="Crous P."/>
            <person name="Smith M.E."/>
        </authorList>
    </citation>
    <scope>NUCLEOTIDE SEQUENCE</scope>
    <source>
        <strain evidence="1">CBS 109366</strain>
    </source>
</reference>
<gene>
    <name evidence="1" type="ORF">IWQ57_002304</name>
</gene>
<accession>A0ACC1K1A4</accession>